<sequence>MTSDEDVTAVGAIADDARRRLYRYVIAQPRPVGREEAAEAVGMPVHRARFHLEKLEDAGLLETDYARPAGRSGPGAGRPAKRYRRAEREVAVSLPPRQYDLAGAVLAEAIDTAAETGEAVTDAVARVAEARGRALVAGGAEARGGADAALTDAAALLAQHGYEPRRTDRGIELANCPFHELSRTHTRLVCGMNEALLTGVAEELAPGCLRARLDPAPGRCCVVIEPDASAG</sequence>
<accession>A0A1H1Q885</accession>
<organism evidence="2 3">
    <name type="scientific">Agrococcus carbonis</name>
    <dbReference type="NCBI Taxonomy" id="684552"/>
    <lineage>
        <taxon>Bacteria</taxon>
        <taxon>Bacillati</taxon>
        <taxon>Actinomycetota</taxon>
        <taxon>Actinomycetes</taxon>
        <taxon>Micrococcales</taxon>
        <taxon>Microbacteriaceae</taxon>
        <taxon>Agrococcus</taxon>
    </lineage>
</organism>
<dbReference type="Proteomes" id="UP000199649">
    <property type="component" value="Chromosome I"/>
</dbReference>
<dbReference type="Pfam" id="PF12840">
    <property type="entry name" value="HTH_20"/>
    <property type="match status" value="1"/>
</dbReference>
<evidence type="ECO:0000313" key="2">
    <source>
        <dbReference type="EMBL" id="SDS19702.1"/>
    </source>
</evidence>
<name>A0A1H1Q885_9MICO</name>
<dbReference type="SUPFAM" id="SSF46785">
    <property type="entry name" value="Winged helix' DNA-binding domain"/>
    <property type="match status" value="1"/>
</dbReference>
<evidence type="ECO:0000313" key="3">
    <source>
        <dbReference type="Proteomes" id="UP000199649"/>
    </source>
</evidence>
<feature type="region of interest" description="Disordered" evidence="1">
    <location>
        <begin position="65"/>
        <end position="84"/>
    </location>
</feature>
<dbReference type="EMBL" id="LT629734">
    <property type="protein sequence ID" value="SDS19702.1"/>
    <property type="molecule type" value="Genomic_DNA"/>
</dbReference>
<dbReference type="CDD" id="cd00090">
    <property type="entry name" value="HTH_ARSR"/>
    <property type="match status" value="1"/>
</dbReference>
<gene>
    <name evidence="2" type="ORF">SAMN04489719_1765</name>
</gene>
<evidence type="ECO:0000256" key="1">
    <source>
        <dbReference type="SAM" id="MobiDB-lite"/>
    </source>
</evidence>
<dbReference type="InterPro" id="IPR036388">
    <property type="entry name" value="WH-like_DNA-bd_sf"/>
</dbReference>
<dbReference type="Gene3D" id="1.10.10.10">
    <property type="entry name" value="Winged helix-like DNA-binding domain superfamily/Winged helix DNA-binding domain"/>
    <property type="match status" value="1"/>
</dbReference>
<reference evidence="3" key="1">
    <citation type="submission" date="2016-10" db="EMBL/GenBank/DDBJ databases">
        <authorList>
            <person name="Varghese N."/>
            <person name="Submissions S."/>
        </authorList>
    </citation>
    <scope>NUCLEOTIDE SEQUENCE [LARGE SCALE GENOMIC DNA]</scope>
    <source>
        <strain evidence="3">DSM 22965</strain>
    </source>
</reference>
<dbReference type="AlphaFoldDB" id="A0A1H1Q885"/>
<dbReference type="STRING" id="684552.SAMN04489719_1765"/>
<dbReference type="InterPro" id="IPR011991">
    <property type="entry name" value="ArsR-like_HTH"/>
</dbReference>
<dbReference type="RefSeq" id="WP_092666668.1">
    <property type="nucleotide sequence ID" value="NZ_LT629734.1"/>
</dbReference>
<dbReference type="InterPro" id="IPR036390">
    <property type="entry name" value="WH_DNA-bd_sf"/>
</dbReference>
<keyword evidence="3" id="KW-1185">Reference proteome</keyword>
<proteinExistence type="predicted"/>
<dbReference type="OrthoDB" id="3399802at2"/>
<protein>
    <submittedName>
        <fullName evidence="2">Predicted transcriptional regulator, ArsR family</fullName>
    </submittedName>
</protein>